<feature type="transmembrane region" description="Helical" evidence="10">
    <location>
        <begin position="231"/>
        <end position="250"/>
    </location>
</feature>
<name>A0A1M7UZI3_9ACTN</name>
<feature type="domain" description="RIO-type" evidence="11">
    <location>
        <begin position="350"/>
        <end position="451"/>
    </location>
</feature>
<protein>
    <recommendedName>
        <fullName evidence="1">non-specific serine/threonine protein kinase</fullName>
        <ecNumber evidence="1">2.7.11.1</ecNumber>
    </recommendedName>
</protein>
<comment type="catalytic activity">
    <reaction evidence="8">
        <text>L-seryl-[protein] + ATP = O-phospho-L-seryl-[protein] + ADP + H(+)</text>
        <dbReference type="Rhea" id="RHEA:17989"/>
        <dbReference type="Rhea" id="RHEA-COMP:9863"/>
        <dbReference type="Rhea" id="RHEA-COMP:11604"/>
        <dbReference type="ChEBI" id="CHEBI:15378"/>
        <dbReference type="ChEBI" id="CHEBI:29999"/>
        <dbReference type="ChEBI" id="CHEBI:30616"/>
        <dbReference type="ChEBI" id="CHEBI:83421"/>
        <dbReference type="ChEBI" id="CHEBI:456216"/>
        <dbReference type="EC" id="2.7.11.1"/>
    </reaction>
</comment>
<feature type="transmembrane region" description="Helical" evidence="10">
    <location>
        <begin position="174"/>
        <end position="195"/>
    </location>
</feature>
<evidence type="ECO:0000256" key="8">
    <source>
        <dbReference type="ARBA" id="ARBA00048679"/>
    </source>
</evidence>
<evidence type="ECO:0000313" key="13">
    <source>
        <dbReference type="Proteomes" id="UP000184428"/>
    </source>
</evidence>
<gene>
    <name evidence="12" type="ORF">SAMN05660350_04515</name>
</gene>
<feature type="transmembrane region" description="Helical" evidence="10">
    <location>
        <begin position="204"/>
        <end position="225"/>
    </location>
</feature>
<comment type="catalytic activity">
    <reaction evidence="7">
        <text>L-threonyl-[protein] + ATP = O-phospho-L-threonyl-[protein] + ADP + H(+)</text>
        <dbReference type="Rhea" id="RHEA:46608"/>
        <dbReference type="Rhea" id="RHEA-COMP:11060"/>
        <dbReference type="Rhea" id="RHEA-COMP:11605"/>
        <dbReference type="ChEBI" id="CHEBI:15378"/>
        <dbReference type="ChEBI" id="CHEBI:30013"/>
        <dbReference type="ChEBI" id="CHEBI:30616"/>
        <dbReference type="ChEBI" id="CHEBI:61977"/>
        <dbReference type="ChEBI" id="CHEBI:456216"/>
        <dbReference type="EC" id="2.7.11.1"/>
    </reaction>
</comment>
<evidence type="ECO:0000256" key="1">
    <source>
        <dbReference type="ARBA" id="ARBA00012513"/>
    </source>
</evidence>
<feature type="compositionally biased region" description="Basic and acidic residues" evidence="9">
    <location>
        <begin position="34"/>
        <end position="49"/>
    </location>
</feature>
<dbReference type="Gene3D" id="1.10.510.10">
    <property type="entry name" value="Transferase(Phosphotransferase) domain 1"/>
    <property type="match status" value="1"/>
</dbReference>
<reference evidence="12 13" key="1">
    <citation type="submission" date="2016-12" db="EMBL/GenBank/DDBJ databases">
        <authorList>
            <person name="Song W.-J."/>
            <person name="Kurnit D.M."/>
        </authorList>
    </citation>
    <scope>NUCLEOTIDE SEQUENCE [LARGE SCALE GENOMIC DNA]</scope>
    <source>
        <strain evidence="12 13">DSM 43162</strain>
    </source>
</reference>
<feature type="transmembrane region" description="Helical" evidence="10">
    <location>
        <begin position="59"/>
        <end position="80"/>
    </location>
</feature>
<feature type="transmembrane region" description="Helical" evidence="10">
    <location>
        <begin position="546"/>
        <end position="567"/>
    </location>
</feature>
<dbReference type="InterPro" id="IPR011009">
    <property type="entry name" value="Kinase-like_dom_sf"/>
</dbReference>
<evidence type="ECO:0000313" key="12">
    <source>
        <dbReference type="EMBL" id="SHN88441.1"/>
    </source>
</evidence>
<keyword evidence="6" id="KW-0067">ATP-binding</keyword>
<dbReference type="Pfam" id="PF01163">
    <property type="entry name" value="RIO1"/>
    <property type="match status" value="1"/>
</dbReference>
<feature type="transmembrane region" description="Helical" evidence="10">
    <location>
        <begin position="136"/>
        <end position="154"/>
    </location>
</feature>
<evidence type="ECO:0000256" key="2">
    <source>
        <dbReference type="ARBA" id="ARBA00022527"/>
    </source>
</evidence>
<dbReference type="Proteomes" id="UP000184428">
    <property type="component" value="Unassembled WGS sequence"/>
</dbReference>
<keyword evidence="5" id="KW-0418">Kinase</keyword>
<evidence type="ECO:0000256" key="7">
    <source>
        <dbReference type="ARBA" id="ARBA00047899"/>
    </source>
</evidence>
<evidence type="ECO:0000256" key="4">
    <source>
        <dbReference type="ARBA" id="ARBA00022741"/>
    </source>
</evidence>
<evidence type="ECO:0000256" key="6">
    <source>
        <dbReference type="ARBA" id="ARBA00022840"/>
    </source>
</evidence>
<proteinExistence type="predicted"/>
<dbReference type="OrthoDB" id="5174176at2"/>
<dbReference type="SUPFAM" id="SSF56112">
    <property type="entry name" value="Protein kinase-like (PK-like)"/>
    <property type="match status" value="1"/>
</dbReference>
<dbReference type="InterPro" id="IPR018934">
    <property type="entry name" value="RIO_dom"/>
</dbReference>
<keyword evidence="10" id="KW-0812">Transmembrane</keyword>
<dbReference type="AlphaFoldDB" id="A0A1M7UZI3"/>
<keyword evidence="4" id="KW-0547">Nucleotide-binding</keyword>
<evidence type="ECO:0000256" key="10">
    <source>
        <dbReference type="SAM" id="Phobius"/>
    </source>
</evidence>
<evidence type="ECO:0000259" key="11">
    <source>
        <dbReference type="Pfam" id="PF01163"/>
    </source>
</evidence>
<keyword evidence="10" id="KW-1133">Transmembrane helix</keyword>
<keyword evidence="3" id="KW-0808">Transferase</keyword>
<organism evidence="12 13">
    <name type="scientific">Geodermatophilus obscurus</name>
    <dbReference type="NCBI Taxonomy" id="1861"/>
    <lineage>
        <taxon>Bacteria</taxon>
        <taxon>Bacillati</taxon>
        <taxon>Actinomycetota</taxon>
        <taxon>Actinomycetes</taxon>
        <taxon>Geodermatophilales</taxon>
        <taxon>Geodermatophilaceae</taxon>
        <taxon>Geodermatophilus</taxon>
    </lineage>
</organism>
<dbReference type="EMBL" id="FRDM01000045">
    <property type="protein sequence ID" value="SHN88441.1"/>
    <property type="molecule type" value="Genomic_DNA"/>
</dbReference>
<keyword evidence="10" id="KW-0472">Membrane</keyword>
<evidence type="ECO:0000256" key="9">
    <source>
        <dbReference type="SAM" id="MobiDB-lite"/>
    </source>
</evidence>
<dbReference type="RefSeq" id="WP_083606538.1">
    <property type="nucleotide sequence ID" value="NZ_FRDM01000045.1"/>
</dbReference>
<dbReference type="EC" id="2.7.11.1" evidence="1"/>
<dbReference type="GO" id="GO:0004674">
    <property type="term" value="F:protein serine/threonine kinase activity"/>
    <property type="evidence" value="ECO:0007669"/>
    <property type="project" value="UniProtKB-KW"/>
</dbReference>
<accession>A0A1M7UZI3</accession>
<evidence type="ECO:0000256" key="3">
    <source>
        <dbReference type="ARBA" id="ARBA00022679"/>
    </source>
</evidence>
<feature type="transmembrane region" description="Helical" evidence="10">
    <location>
        <begin position="110"/>
        <end position="129"/>
    </location>
</feature>
<feature type="region of interest" description="Disordered" evidence="9">
    <location>
        <begin position="1"/>
        <end position="55"/>
    </location>
</feature>
<evidence type="ECO:0000256" key="5">
    <source>
        <dbReference type="ARBA" id="ARBA00022777"/>
    </source>
</evidence>
<dbReference type="GO" id="GO:0005524">
    <property type="term" value="F:ATP binding"/>
    <property type="evidence" value="ECO:0007669"/>
    <property type="project" value="UniProtKB-KW"/>
</dbReference>
<keyword evidence="2" id="KW-0723">Serine/threonine-protein kinase</keyword>
<sequence>MTGDAAVGAQAGPATEGTLPPRALVPATPARRPAWPEEDRHRRPSGKDRIRSHRPPPGTWAWTAALVVAVVLLALGGGWARALAGLDQAVRDFLAPLGRPPEWATDLGRIGAVLGYRVLWIPTVLVLVWTARWRHVLVYVGSIWLMAAIAQVVAGDAALVPDAWEGVIGSEVSISLPAWPVIVLATVATGSLFVLTPSGRVRRWGWLVVVGLAGGLATVRVALLLDTAADAVLSAVVGCAASALAFRVLAPEHAFPVTYRRQVKAHLRFHPARVERIRAAVRDQLGIELDEIRPYHLGGSAGSTPCRLRLAHGPPEDLFGKLYATTHLRSDRWYKWARVLRYGRLEDEAPFSSVRRLVEHEDYMLRLLRDGGVRVPEPVGVVEVVPGREYLLVTELVPDAVEVLDSGMDDAVVDDALRQVRRLWATGAAHRDVKPSNVLARGDRVYLVDVSFGELRPSRWRQAVDLANMVLTLALAAGPRRVVERAQAFFTPEELAEALAATSSLTIPRQLGRRLADADGDLVEDLRALLPPHPPIRVQRWSMRRVLLAAATLGGTVLAMLLLALNLRAGGLL</sequence>